<evidence type="ECO:0000313" key="2">
    <source>
        <dbReference type="EMBL" id="PON24341.1"/>
    </source>
</evidence>
<feature type="region of interest" description="Disordered" evidence="1">
    <location>
        <begin position="203"/>
        <end position="230"/>
    </location>
</feature>
<feature type="region of interest" description="Disordered" evidence="1">
    <location>
        <begin position="162"/>
        <end position="183"/>
    </location>
</feature>
<dbReference type="STRING" id="398673.A0A2P4ZJ64"/>
<feature type="compositionally biased region" description="Polar residues" evidence="1">
    <location>
        <begin position="203"/>
        <end position="217"/>
    </location>
</feature>
<accession>A0A2P4ZJ64</accession>
<proteinExistence type="predicted"/>
<feature type="region of interest" description="Disordered" evidence="1">
    <location>
        <begin position="99"/>
        <end position="123"/>
    </location>
</feature>
<dbReference type="AlphaFoldDB" id="A0A2P4ZJ64"/>
<gene>
    <name evidence="2" type="ORF">TGAM01_v206673</name>
</gene>
<dbReference type="EMBL" id="JPDN02000023">
    <property type="protein sequence ID" value="PON24341.1"/>
    <property type="molecule type" value="Genomic_DNA"/>
</dbReference>
<organism evidence="2 3">
    <name type="scientific">Trichoderma gamsii</name>
    <dbReference type="NCBI Taxonomy" id="398673"/>
    <lineage>
        <taxon>Eukaryota</taxon>
        <taxon>Fungi</taxon>
        <taxon>Dikarya</taxon>
        <taxon>Ascomycota</taxon>
        <taxon>Pezizomycotina</taxon>
        <taxon>Sordariomycetes</taxon>
        <taxon>Hypocreomycetidae</taxon>
        <taxon>Hypocreales</taxon>
        <taxon>Hypocreaceae</taxon>
        <taxon>Trichoderma</taxon>
    </lineage>
</organism>
<dbReference type="Proteomes" id="UP000054821">
    <property type="component" value="Unassembled WGS sequence"/>
</dbReference>
<dbReference type="RefSeq" id="XP_018657849.2">
    <property type="nucleotide sequence ID" value="XM_018808967.2"/>
</dbReference>
<feature type="region of interest" description="Disordered" evidence="1">
    <location>
        <begin position="517"/>
        <end position="544"/>
    </location>
</feature>
<reference evidence="2 3" key="1">
    <citation type="journal article" date="2016" name="Genome Announc.">
        <title>Draft Whole-Genome Sequence of Trichoderma gamsii T6085, a Promising Biocontrol Agent of Fusarium Head Blight on Wheat.</title>
        <authorList>
            <person name="Baroncelli R."/>
            <person name="Zapparata A."/>
            <person name="Piaggeschi G."/>
            <person name="Sarrocco S."/>
            <person name="Vannacci G."/>
        </authorList>
    </citation>
    <scope>NUCLEOTIDE SEQUENCE [LARGE SCALE GENOMIC DNA]</scope>
    <source>
        <strain evidence="2 3">T6085</strain>
    </source>
</reference>
<feature type="region of interest" description="Disordered" evidence="1">
    <location>
        <begin position="285"/>
        <end position="363"/>
    </location>
</feature>
<protein>
    <submittedName>
        <fullName evidence="2">Uncharacterized protein</fullName>
    </submittedName>
</protein>
<keyword evidence="3" id="KW-1185">Reference proteome</keyword>
<feature type="region of interest" description="Disordered" evidence="1">
    <location>
        <begin position="481"/>
        <end position="505"/>
    </location>
</feature>
<evidence type="ECO:0000256" key="1">
    <source>
        <dbReference type="SAM" id="MobiDB-lite"/>
    </source>
</evidence>
<sequence length="717" mass="78564">MSVTSLQTATSPTCFLEQSANSSRSAPTKITLARATRRRVSSMKGLLPLTLSSTSSCSSLNSQLPDEALEQRVDDYFPELLARDLEISKPIFEARSMTAGPPISPSAPSFNGHADKPKVATAPYRPTFSPYQSAHLRVQALGSIQERHSMVSFLDQQENDRLNDMTSDSCSTTETDTSSIYSAEPPSFLIPHLSIDKKSSKLQLANQKPPSLNTSSIPRYEGSRHDSSWIEADSDAEDEYREEAGIYSTALHLSPRPPTPPEFEASIGSVSVGGSTHKYLHRKAHSVTGSSGIAPPPPGQHLSNSMAQTWRPSSTQYPGQMRYPDSPESLYLPMPQRTPSIPSLQSPQYPPENGLSRRTSNTSIKKRAGSHAAEAASMTYESATPEYNHFVSCIDSKHAPRHDGVYIRPSPPPSPLPSVQMWLNGSAQLFSLPFQSDELARVVPLPPKVMENLRVNTACFPDTMLDSSSLTIDTIRAYSRKARHPETDTSPLPSPQFPSTSSRQSLWRRVVKRGSQMPLKTRESHAAGGVNNLQSPSSSSLESPKPWASIKNVFGNCSDYICEALYCHIVAYNYISALVARFPAPMAPRRSCSPIELQGDDIPRKAASLLGLKEATTVTSAASVRSAKRNSFTQWSRDDGRSASPVGTFASQDMAIRNIHTELLRCIRRLIAAARLMSENGAAEEKVVEMDMEDADVLLLRSLCEIVRVNEEVAYIL</sequence>
<comment type="caution">
    <text evidence="2">The sequence shown here is derived from an EMBL/GenBank/DDBJ whole genome shotgun (WGS) entry which is preliminary data.</text>
</comment>
<name>A0A2P4ZJ64_9HYPO</name>
<feature type="compositionally biased region" description="Polar residues" evidence="1">
    <location>
        <begin position="337"/>
        <end position="347"/>
    </location>
</feature>
<feature type="compositionally biased region" description="Low complexity" evidence="1">
    <location>
        <begin position="535"/>
        <end position="544"/>
    </location>
</feature>
<feature type="compositionally biased region" description="Low complexity" evidence="1">
    <location>
        <begin position="166"/>
        <end position="179"/>
    </location>
</feature>
<feature type="compositionally biased region" description="Polar residues" evidence="1">
    <location>
        <begin position="301"/>
        <end position="318"/>
    </location>
</feature>
<dbReference type="GeneID" id="29989050"/>
<evidence type="ECO:0000313" key="3">
    <source>
        <dbReference type="Proteomes" id="UP000054821"/>
    </source>
</evidence>